<name>A0A1F5DK11_9BACT</name>
<sequence length="80" mass="9119">MANINFSDLNEEQKRQLKKIALARTQVMPNDVNVSIGGTSLTKDELIKHIDQEDQIGEQLMLVELEYLQDLVSGTIYKNE</sequence>
<dbReference type="AlphaFoldDB" id="A0A1F5DK11"/>
<dbReference type="Proteomes" id="UP000176791">
    <property type="component" value="Unassembled WGS sequence"/>
</dbReference>
<dbReference type="STRING" id="1797460.A3E73_01430"/>
<organism evidence="1 2">
    <name type="scientific">Candidatus Beckwithbacteria bacterium RIFCSPHIGHO2_12_FULL_47_17</name>
    <dbReference type="NCBI Taxonomy" id="1797460"/>
    <lineage>
        <taxon>Bacteria</taxon>
        <taxon>Candidatus Beckwithiibacteriota</taxon>
    </lineage>
</organism>
<reference evidence="1 2" key="1">
    <citation type="journal article" date="2016" name="Nat. Commun.">
        <title>Thousands of microbial genomes shed light on interconnected biogeochemical processes in an aquifer system.</title>
        <authorList>
            <person name="Anantharaman K."/>
            <person name="Brown C.T."/>
            <person name="Hug L.A."/>
            <person name="Sharon I."/>
            <person name="Castelle C.J."/>
            <person name="Probst A.J."/>
            <person name="Thomas B.C."/>
            <person name="Singh A."/>
            <person name="Wilkins M.J."/>
            <person name="Karaoz U."/>
            <person name="Brodie E.L."/>
            <person name="Williams K.H."/>
            <person name="Hubbard S.S."/>
            <person name="Banfield J.F."/>
        </authorList>
    </citation>
    <scope>NUCLEOTIDE SEQUENCE [LARGE SCALE GENOMIC DNA]</scope>
</reference>
<gene>
    <name evidence="1" type="ORF">A3E73_01430</name>
</gene>
<dbReference type="EMBL" id="MEZN01000045">
    <property type="protein sequence ID" value="OGD55360.1"/>
    <property type="molecule type" value="Genomic_DNA"/>
</dbReference>
<comment type="caution">
    <text evidence="1">The sequence shown here is derived from an EMBL/GenBank/DDBJ whole genome shotgun (WGS) entry which is preliminary data.</text>
</comment>
<accession>A0A1F5DK11</accession>
<evidence type="ECO:0000313" key="2">
    <source>
        <dbReference type="Proteomes" id="UP000176791"/>
    </source>
</evidence>
<protein>
    <submittedName>
        <fullName evidence="1">Uncharacterized protein</fullName>
    </submittedName>
</protein>
<proteinExistence type="predicted"/>
<evidence type="ECO:0000313" key="1">
    <source>
        <dbReference type="EMBL" id="OGD55360.1"/>
    </source>
</evidence>